<feature type="transmembrane region" description="Helical" evidence="13">
    <location>
        <begin position="12"/>
        <end position="35"/>
    </location>
</feature>
<dbReference type="SUPFAM" id="SSF81342">
    <property type="entry name" value="Transmembrane di-heme cytochromes"/>
    <property type="match status" value="1"/>
</dbReference>
<comment type="subcellular location">
    <subcellularLocation>
        <location evidence="2">Cell membrane</location>
        <topology evidence="2">Multi-pass membrane protein</topology>
    </subcellularLocation>
</comment>
<keyword evidence="5" id="KW-0349">Heme</keyword>
<keyword evidence="4" id="KW-1003">Cell membrane</keyword>
<evidence type="ECO:0000256" key="12">
    <source>
        <dbReference type="ARBA" id="ARBA00037975"/>
    </source>
</evidence>
<dbReference type="GO" id="GO:0022904">
    <property type="term" value="P:respiratory electron transport chain"/>
    <property type="evidence" value="ECO:0007669"/>
    <property type="project" value="InterPro"/>
</dbReference>
<organism evidence="15 16">
    <name type="scientific">Amaricoccus macauensis</name>
    <dbReference type="NCBI Taxonomy" id="57001"/>
    <lineage>
        <taxon>Bacteria</taxon>
        <taxon>Pseudomonadati</taxon>
        <taxon>Pseudomonadota</taxon>
        <taxon>Alphaproteobacteria</taxon>
        <taxon>Rhodobacterales</taxon>
        <taxon>Paracoccaceae</taxon>
        <taxon>Amaricoccus</taxon>
    </lineage>
</organism>
<gene>
    <name evidence="15" type="ORF">HNP73_001929</name>
</gene>
<keyword evidence="11 13" id="KW-0472">Membrane</keyword>
<keyword evidence="6 13" id="KW-0812">Transmembrane</keyword>
<dbReference type="PANTHER" id="PTHR30529:SF1">
    <property type="entry name" value="CYTOCHROME B561 HOMOLOG 2"/>
    <property type="match status" value="1"/>
</dbReference>
<evidence type="ECO:0000256" key="10">
    <source>
        <dbReference type="ARBA" id="ARBA00023004"/>
    </source>
</evidence>
<sequence length="190" mass="21187">MALRDTVFGWGLFTRALHWALAGIILFQIGLGVWMVNFVPNLFHRGDLTQVHKSWGVTAFGLALTRIFWRTANRWRRPPMPPAMPRWETRAAAASHSLLYLLMFAIPLSGWILVSASPIGHWLHIRSRFFGLFDLPDPVGHASYAIEHAAGAVHIIGAIVLGLVICLHVGAALRHQFVKRDGVLTRMISG</sequence>
<evidence type="ECO:0000256" key="4">
    <source>
        <dbReference type="ARBA" id="ARBA00022475"/>
    </source>
</evidence>
<dbReference type="GO" id="GO:0020037">
    <property type="term" value="F:heme binding"/>
    <property type="evidence" value="ECO:0007669"/>
    <property type="project" value="TreeGrafter"/>
</dbReference>
<feature type="transmembrane region" description="Helical" evidence="13">
    <location>
        <begin position="152"/>
        <end position="173"/>
    </location>
</feature>
<evidence type="ECO:0000256" key="8">
    <source>
        <dbReference type="ARBA" id="ARBA00022982"/>
    </source>
</evidence>
<evidence type="ECO:0000313" key="15">
    <source>
        <dbReference type="EMBL" id="MBB5221993.1"/>
    </source>
</evidence>
<feature type="domain" description="Cytochrome b561 bacterial/Ni-hydrogenase" evidence="14">
    <location>
        <begin position="10"/>
        <end position="190"/>
    </location>
</feature>
<comment type="caution">
    <text evidence="15">The sequence shown here is derived from an EMBL/GenBank/DDBJ whole genome shotgun (WGS) entry which is preliminary data.</text>
</comment>
<evidence type="ECO:0000256" key="7">
    <source>
        <dbReference type="ARBA" id="ARBA00022723"/>
    </source>
</evidence>
<feature type="transmembrane region" description="Helical" evidence="13">
    <location>
        <begin position="93"/>
        <end position="114"/>
    </location>
</feature>
<dbReference type="PANTHER" id="PTHR30529">
    <property type="entry name" value="CYTOCHROME B561"/>
    <property type="match status" value="1"/>
</dbReference>
<evidence type="ECO:0000313" key="16">
    <source>
        <dbReference type="Proteomes" id="UP000549457"/>
    </source>
</evidence>
<evidence type="ECO:0000256" key="2">
    <source>
        <dbReference type="ARBA" id="ARBA00004651"/>
    </source>
</evidence>
<evidence type="ECO:0000256" key="13">
    <source>
        <dbReference type="SAM" id="Phobius"/>
    </source>
</evidence>
<dbReference type="RefSeq" id="WP_184148427.1">
    <property type="nucleotide sequence ID" value="NZ_JACHFM010000002.1"/>
</dbReference>
<dbReference type="GO" id="GO:0046872">
    <property type="term" value="F:metal ion binding"/>
    <property type="evidence" value="ECO:0007669"/>
    <property type="project" value="UniProtKB-KW"/>
</dbReference>
<evidence type="ECO:0000256" key="6">
    <source>
        <dbReference type="ARBA" id="ARBA00022692"/>
    </source>
</evidence>
<comment type="similarity">
    <text evidence="12">Belongs to the cytochrome b561 family.</text>
</comment>
<comment type="cofactor">
    <cofactor evidence="1">
        <name>heme b</name>
        <dbReference type="ChEBI" id="CHEBI:60344"/>
    </cofactor>
</comment>
<dbReference type="GO" id="GO:0009055">
    <property type="term" value="F:electron transfer activity"/>
    <property type="evidence" value="ECO:0007669"/>
    <property type="project" value="InterPro"/>
</dbReference>
<dbReference type="Proteomes" id="UP000549457">
    <property type="component" value="Unassembled WGS sequence"/>
</dbReference>
<dbReference type="InterPro" id="IPR011577">
    <property type="entry name" value="Cyt_b561_bac/Ni-Hgenase"/>
</dbReference>
<dbReference type="InterPro" id="IPR052168">
    <property type="entry name" value="Cytochrome_b561_oxidase"/>
</dbReference>
<evidence type="ECO:0000256" key="9">
    <source>
        <dbReference type="ARBA" id="ARBA00022989"/>
    </source>
</evidence>
<reference evidence="15 16" key="1">
    <citation type="submission" date="2020-08" db="EMBL/GenBank/DDBJ databases">
        <title>Genomic Encyclopedia of Type Strains, Phase IV (KMG-IV): sequencing the most valuable type-strain genomes for metagenomic binning, comparative biology and taxonomic classification.</title>
        <authorList>
            <person name="Goeker M."/>
        </authorList>
    </citation>
    <scope>NUCLEOTIDE SEQUENCE [LARGE SCALE GENOMIC DNA]</scope>
    <source>
        <strain evidence="15 16">DSM 101730</strain>
    </source>
</reference>
<keyword evidence="16" id="KW-1185">Reference proteome</keyword>
<evidence type="ECO:0000259" key="14">
    <source>
        <dbReference type="Pfam" id="PF01292"/>
    </source>
</evidence>
<accession>A0A840SRM5</accession>
<dbReference type="GO" id="GO:0005886">
    <property type="term" value="C:plasma membrane"/>
    <property type="evidence" value="ECO:0007669"/>
    <property type="project" value="UniProtKB-SubCell"/>
</dbReference>
<name>A0A840SRM5_9RHOB</name>
<proteinExistence type="inferred from homology"/>
<keyword evidence="7" id="KW-0479">Metal-binding</keyword>
<feature type="transmembrane region" description="Helical" evidence="13">
    <location>
        <begin position="55"/>
        <end position="72"/>
    </location>
</feature>
<evidence type="ECO:0000256" key="11">
    <source>
        <dbReference type="ARBA" id="ARBA00023136"/>
    </source>
</evidence>
<protein>
    <submittedName>
        <fullName evidence="15">Cytochrome b561</fullName>
    </submittedName>
</protein>
<dbReference type="InterPro" id="IPR016174">
    <property type="entry name" value="Di-haem_cyt_TM"/>
</dbReference>
<dbReference type="Pfam" id="PF01292">
    <property type="entry name" value="Ni_hydr_CYTB"/>
    <property type="match status" value="1"/>
</dbReference>
<dbReference type="AlphaFoldDB" id="A0A840SRM5"/>
<keyword evidence="3" id="KW-0813">Transport</keyword>
<keyword evidence="8" id="KW-0249">Electron transport</keyword>
<dbReference type="EMBL" id="JACHFM010000002">
    <property type="protein sequence ID" value="MBB5221993.1"/>
    <property type="molecule type" value="Genomic_DNA"/>
</dbReference>
<keyword evidence="9 13" id="KW-1133">Transmembrane helix</keyword>
<evidence type="ECO:0000256" key="5">
    <source>
        <dbReference type="ARBA" id="ARBA00022617"/>
    </source>
</evidence>
<keyword evidence="10" id="KW-0408">Iron</keyword>
<evidence type="ECO:0000256" key="1">
    <source>
        <dbReference type="ARBA" id="ARBA00001970"/>
    </source>
</evidence>
<evidence type="ECO:0000256" key="3">
    <source>
        <dbReference type="ARBA" id="ARBA00022448"/>
    </source>
</evidence>